<keyword evidence="4" id="KW-1185">Reference proteome</keyword>
<feature type="domain" description="Transglutaminase-like" evidence="2">
    <location>
        <begin position="470"/>
        <end position="544"/>
    </location>
</feature>
<dbReference type="Gene3D" id="3.10.620.30">
    <property type="match status" value="1"/>
</dbReference>
<dbReference type="Proteomes" id="UP000291151">
    <property type="component" value="Chromosome"/>
</dbReference>
<feature type="transmembrane region" description="Helical" evidence="1">
    <location>
        <begin position="166"/>
        <end position="186"/>
    </location>
</feature>
<keyword evidence="1" id="KW-0812">Transmembrane</keyword>
<dbReference type="InterPro" id="IPR052901">
    <property type="entry name" value="Bact_TGase-like"/>
</dbReference>
<dbReference type="KEGG" id="uth:DKZ56_00595"/>
<organism evidence="3 4">
    <name type="scientific">Ureibacillus thermophilus</name>
    <dbReference type="NCBI Taxonomy" id="367743"/>
    <lineage>
        <taxon>Bacteria</taxon>
        <taxon>Bacillati</taxon>
        <taxon>Bacillota</taxon>
        <taxon>Bacilli</taxon>
        <taxon>Bacillales</taxon>
        <taxon>Caryophanaceae</taxon>
        <taxon>Ureibacillus</taxon>
    </lineage>
</organism>
<dbReference type="AlphaFoldDB" id="A0A4P6URL0"/>
<keyword evidence="1" id="KW-0472">Membrane</keyword>
<evidence type="ECO:0000313" key="3">
    <source>
        <dbReference type="EMBL" id="QBK24538.1"/>
    </source>
</evidence>
<dbReference type="RefSeq" id="WP_208650816.1">
    <property type="nucleotide sequence ID" value="NZ_CP036528.1"/>
</dbReference>
<accession>A0A4P6URL0</accession>
<reference evidence="3 4" key="1">
    <citation type="submission" date="2019-02" db="EMBL/GenBank/DDBJ databases">
        <title>Ureibacillus thermophilus.</title>
        <authorList>
            <person name="Sunny J.S."/>
            <person name="Natarajan A."/>
            <person name="Saleena L.M."/>
        </authorList>
    </citation>
    <scope>NUCLEOTIDE SEQUENCE [LARGE SCALE GENOMIC DNA]</scope>
    <source>
        <strain evidence="3 4">LM102</strain>
    </source>
</reference>
<dbReference type="EMBL" id="CP036528">
    <property type="protein sequence ID" value="QBK24538.1"/>
    <property type="molecule type" value="Genomic_DNA"/>
</dbReference>
<name>A0A4P6URL0_9BACL</name>
<feature type="transmembrane region" description="Helical" evidence="1">
    <location>
        <begin position="12"/>
        <end position="33"/>
    </location>
</feature>
<feature type="transmembrane region" description="Helical" evidence="1">
    <location>
        <begin position="141"/>
        <end position="160"/>
    </location>
</feature>
<dbReference type="InterPro" id="IPR025403">
    <property type="entry name" value="TgpA-like_C"/>
</dbReference>
<gene>
    <name evidence="3" type="ORF">DKZ56_00595</name>
</gene>
<evidence type="ECO:0000313" key="4">
    <source>
        <dbReference type="Proteomes" id="UP000291151"/>
    </source>
</evidence>
<evidence type="ECO:0000259" key="2">
    <source>
        <dbReference type="SMART" id="SM00460"/>
    </source>
</evidence>
<dbReference type="InterPro" id="IPR038765">
    <property type="entry name" value="Papain-like_cys_pep_sf"/>
</dbReference>
<dbReference type="InterPro" id="IPR002931">
    <property type="entry name" value="Transglutaminase-like"/>
</dbReference>
<keyword evidence="1" id="KW-1133">Transmembrane helix</keyword>
<dbReference type="Pfam" id="PF01841">
    <property type="entry name" value="Transglut_core"/>
    <property type="match status" value="1"/>
</dbReference>
<dbReference type="PANTHER" id="PTHR42736:SF1">
    <property type="entry name" value="PROTEIN-GLUTAMINE GAMMA-GLUTAMYLTRANSFERASE"/>
    <property type="match status" value="1"/>
</dbReference>
<feature type="transmembrane region" description="Helical" evidence="1">
    <location>
        <begin position="117"/>
        <end position="134"/>
    </location>
</feature>
<dbReference type="PANTHER" id="PTHR42736">
    <property type="entry name" value="PROTEIN-GLUTAMINE GAMMA-GLUTAMYLTRANSFERASE"/>
    <property type="match status" value="1"/>
</dbReference>
<proteinExistence type="predicted"/>
<sequence>MKYEVFNKLELAFYYILIFFILREWLLPIMMLTGMGYVDLILLFIVLCLLISLFRIPFYISWFVKIAYISWFVIYVYSGYSFFSKEAIQFLLNEMFYNLDLIIQGNFFYITNVFQSVLFFLLMWMLIYIVHYWLTIRLNIFYFLVMTVVFIGILDTFTEYDGTVPIVKVVLLGLLMLVFLVVKKLMLQSGVPFYWHKYFQLVLPILVVIGLVGIVATVLPKAAPQWPDPVPYIKSVAKQGSLFEKTAKKVGYDEDDSTLGGSFIGDDTVVFLAHATSKQYWRVETKDVYTSKGWETSEDYVLEQQISYGETIHHSLPVGPEEKKQFAHIEQKYPYDFIIQPYGLISVQVSDKVANQVNMTMNLQTEKISTDYTGNYMYHFEYSTPEYLYSDLTSTIQRPIDESIKEKYLQLPDALPRRVIDLAKEIVEGKENDYAKARAIESYFATNGFRYETEGVPVPEEGQDYVDQFLFETKYGYCDNFSTAMVVMLRAVGIPARWVKGFAGGEVVSSDGELKTYEITNNDAHSWVEAYIPKVGWVPFEPTIGFTTNRNIQYDFETDAYQDEMLTVDEDTKPEQQKDDQEEVANKNNGEFASFMNFINSLLHFFKYGLIALVIAGIILFLSRKRWLPKWYSRWLKNQQIDKTNFEKIYLRLLKMLELKGLKRKDGQTLQNFAKEVDNLLDSPYMSQITEAYEKYIYGNKTEVDFEKMKECWENLINRANG</sequence>
<evidence type="ECO:0000256" key="1">
    <source>
        <dbReference type="SAM" id="Phobius"/>
    </source>
</evidence>
<dbReference type="SMART" id="SM00460">
    <property type="entry name" value="TGc"/>
    <property type="match status" value="1"/>
</dbReference>
<protein>
    <submittedName>
        <fullName evidence="3">DUF4129 domain-containing protein</fullName>
    </submittedName>
</protein>
<feature type="transmembrane region" description="Helical" evidence="1">
    <location>
        <begin position="605"/>
        <end position="623"/>
    </location>
</feature>
<feature type="transmembrane region" description="Helical" evidence="1">
    <location>
        <begin position="198"/>
        <end position="219"/>
    </location>
</feature>
<feature type="transmembrane region" description="Helical" evidence="1">
    <location>
        <begin position="66"/>
        <end position="83"/>
    </location>
</feature>
<dbReference type="Pfam" id="PF13559">
    <property type="entry name" value="DUF4129"/>
    <property type="match status" value="1"/>
</dbReference>
<dbReference type="SUPFAM" id="SSF54001">
    <property type="entry name" value="Cysteine proteinases"/>
    <property type="match status" value="1"/>
</dbReference>
<feature type="transmembrane region" description="Helical" evidence="1">
    <location>
        <begin position="40"/>
        <end position="60"/>
    </location>
</feature>